<organism evidence="1">
    <name type="scientific">marine metagenome</name>
    <dbReference type="NCBI Taxonomy" id="408172"/>
    <lineage>
        <taxon>unclassified sequences</taxon>
        <taxon>metagenomes</taxon>
        <taxon>ecological metagenomes</taxon>
    </lineage>
</organism>
<evidence type="ECO:0000313" key="1">
    <source>
        <dbReference type="EMBL" id="SVC69820.1"/>
    </source>
</evidence>
<reference evidence="1" key="1">
    <citation type="submission" date="2018-05" db="EMBL/GenBank/DDBJ databases">
        <authorList>
            <person name="Lanie J.A."/>
            <person name="Ng W.-L."/>
            <person name="Kazmierczak K.M."/>
            <person name="Andrzejewski T.M."/>
            <person name="Davidsen T.M."/>
            <person name="Wayne K.J."/>
            <person name="Tettelin H."/>
            <person name="Glass J.I."/>
            <person name="Rusch D."/>
            <person name="Podicherti R."/>
            <person name="Tsui H.-C.T."/>
            <person name="Winkler M.E."/>
        </authorList>
    </citation>
    <scope>NUCLEOTIDE SEQUENCE</scope>
</reference>
<feature type="non-terminal residue" evidence="1">
    <location>
        <position position="1"/>
    </location>
</feature>
<dbReference type="AlphaFoldDB" id="A0A382PAF8"/>
<dbReference type="EMBL" id="UINC01105691">
    <property type="protein sequence ID" value="SVC69820.1"/>
    <property type="molecule type" value="Genomic_DNA"/>
</dbReference>
<gene>
    <name evidence="1" type="ORF">METZ01_LOCUS322674</name>
</gene>
<proteinExistence type="predicted"/>
<protein>
    <submittedName>
        <fullName evidence="1">Uncharacterized protein</fullName>
    </submittedName>
</protein>
<accession>A0A382PAF8</accession>
<name>A0A382PAF8_9ZZZZ</name>
<sequence>SESTLSPEESFASEASEKIAQAIASPEALDVLGRSVTGMNATLEGMDTDSKGQIYANYKMPKDGKTFRVSLSLLSSSVPELRPSNSSKLTYLKTKEGVFLISVSGNISSETKSQILRNANFTPIKLK</sequence>